<dbReference type="Proteomes" id="UP000095621">
    <property type="component" value="Unassembled WGS sequence"/>
</dbReference>
<reference evidence="3 4" key="1">
    <citation type="submission" date="2015-09" db="EMBL/GenBank/DDBJ databases">
        <authorList>
            <consortium name="Pathogen Informatics"/>
        </authorList>
    </citation>
    <scope>NUCLEOTIDE SEQUENCE [LARGE SCALE GENOMIC DNA]</scope>
    <source>
        <strain evidence="3 4">2789STDY5834875</strain>
    </source>
</reference>
<evidence type="ECO:0000256" key="1">
    <source>
        <dbReference type="SAM" id="Phobius"/>
    </source>
</evidence>
<sequence length="277" mass="31238">MKFSRKKLTFIPVLVLISAIIFPSFTALAADASYKFSAIDLKLKVPEELICFTQTTTGNNAYLKDIGAQDANEVQNSMKASNIYLEAFSKDISYEIAVVGMKAGASLSNLDELDENQLSGMFLQYIDSENAKQEDGLTETMTGKAIDIINDRPYFRTEVTSVSDEKQTIYTRKYYTVARGYIYMYSLQSKDNEITDEMINDIRYIINSAQYTDVKKSIFENGVFTETLSTILTAAIPIAILAAIYLLITRVGRKSRAKLSSEEAELRARYKQEHNKK</sequence>
<dbReference type="EMBL" id="CZBU01000002">
    <property type="protein sequence ID" value="CUQ76193.1"/>
    <property type="molecule type" value="Genomic_DNA"/>
</dbReference>
<gene>
    <name evidence="3" type="ORF">ERS852490_00919</name>
</gene>
<accession>A0A174YM56</accession>
<keyword evidence="1" id="KW-0472">Membrane</keyword>
<evidence type="ECO:0000313" key="4">
    <source>
        <dbReference type="Proteomes" id="UP000095621"/>
    </source>
</evidence>
<evidence type="ECO:0000313" key="3">
    <source>
        <dbReference type="EMBL" id="CUQ76193.1"/>
    </source>
</evidence>
<keyword evidence="1" id="KW-0812">Transmembrane</keyword>
<keyword evidence="1" id="KW-1133">Transmembrane helix</keyword>
<feature type="transmembrane region" description="Helical" evidence="1">
    <location>
        <begin position="228"/>
        <end position="248"/>
    </location>
</feature>
<feature type="chain" id="PRO_5008038264" evidence="2">
    <location>
        <begin position="30"/>
        <end position="277"/>
    </location>
</feature>
<keyword evidence="2" id="KW-0732">Signal</keyword>
<name>A0A174YM56_9FIRM</name>
<dbReference type="OrthoDB" id="2067491at2"/>
<evidence type="ECO:0000256" key="2">
    <source>
        <dbReference type="SAM" id="SignalP"/>
    </source>
</evidence>
<dbReference type="RefSeq" id="WP_022098608.1">
    <property type="nucleotide sequence ID" value="NZ_CZBU01000002.1"/>
</dbReference>
<feature type="signal peptide" evidence="2">
    <location>
        <begin position="1"/>
        <end position="29"/>
    </location>
</feature>
<organism evidence="3 4">
    <name type="scientific">Lachnospira eligens</name>
    <dbReference type="NCBI Taxonomy" id="39485"/>
    <lineage>
        <taxon>Bacteria</taxon>
        <taxon>Bacillati</taxon>
        <taxon>Bacillota</taxon>
        <taxon>Clostridia</taxon>
        <taxon>Lachnospirales</taxon>
        <taxon>Lachnospiraceae</taxon>
        <taxon>Lachnospira</taxon>
    </lineage>
</organism>
<dbReference type="AlphaFoldDB" id="A0A174YM56"/>
<proteinExistence type="predicted"/>
<protein>
    <submittedName>
        <fullName evidence="3">Uncharacterized protein</fullName>
    </submittedName>
</protein>